<comment type="caution">
    <text evidence="3">The sequence shown here is derived from an EMBL/GenBank/DDBJ whole genome shotgun (WGS) entry which is preliminary data.</text>
</comment>
<feature type="region of interest" description="Disordered" evidence="1">
    <location>
        <begin position="94"/>
        <end position="119"/>
    </location>
</feature>
<sequence>MHWFILAWLIVVSSVQVQARLRRYYRNNNLSGHRFLQLPSNCMSYGRDTVICTIQTRHNDHNDFSTLSKKRISFGIFKLSKLLKLLKLIKWKPPKIKPPKLPKPPKLLRPPKTDGKVNKYFDTKKEDLLRQIGEALEQQPADEHQQQ</sequence>
<organism evidence="3 4">
    <name type="scientific">Trichostrongylus colubriformis</name>
    <name type="common">Black scour worm</name>
    <dbReference type="NCBI Taxonomy" id="6319"/>
    <lineage>
        <taxon>Eukaryota</taxon>
        <taxon>Metazoa</taxon>
        <taxon>Ecdysozoa</taxon>
        <taxon>Nematoda</taxon>
        <taxon>Chromadorea</taxon>
        <taxon>Rhabditida</taxon>
        <taxon>Rhabditina</taxon>
        <taxon>Rhabditomorpha</taxon>
        <taxon>Strongyloidea</taxon>
        <taxon>Trichostrongylidae</taxon>
        <taxon>Trichostrongylus</taxon>
    </lineage>
</organism>
<keyword evidence="2" id="KW-0732">Signal</keyword>
<accession>A0AAN8F685</accession>
<evidence type="ECO:0008006" key="5">
    <source>
        <dbReference type="Google" id="ProtNLM"/>
    </source>
</evidence>
<name>A0AAN8F685_TRICO</name>
<evidence type="ECO:0000313" key="4">
    <source>
        <dbReference type="Proteomes" id="UP001331761"/>
    </source>
</evidence>
<gene>
    <name evidence="3" type="ORF">GCK32_013153</name>
</gene>
<evidence type="ECO:0000313" key="3">
    <source>
        <dbReference type="EMBL" id="KAK5965818.1"/>
    </source>
</evidence>
<keyword evidence="4" id="KW-1185">Reference proteome</keyword>
<dbReference type="AlphaFoldDB" id="A0AAN8F685"/>
<evidence type="ECO:0000256" key="2">
    <source>
        <dbReference type="SAM" id="SignalP"/>
    </source>
</evidence>
<dbReference type="EMBL" id="WIXE01024204">
    <property type="protein sequence ID" value="KAK5965818.1"/>
    <property type="molecule type" value="Genomic_DNA"/>
</dbReference>
<evidence type="ECO:0000256" key="1">
    <source>
        <dbReference type="SAM" id="MobiDB-lite"/>
    </source>
</evidence>
<reference evidence="3 4" key="1">
    <citation type="submission" date="2019-10" db="EMBL/GenBank/DDBJ databases">
        <title>Assembly and Annotation for the nematode Trichostrongylus colubriformis.</title>
        <authorList>
            <person name="Martin J."/>
        </authorList>
    </citation>
    <scope>NUCLEOTIDE SEQUENCE [LARGE SCALE GENOMIC DNA]</scope>
    <source>
        <strain evidence="3">G859</strain>
        <tissue evidence="3">Whole worm</tissue>
    </source>
</reference>
<protein>
    <recommendedName>
        <fullName evidence="5">Secreted protein</fullName>
    </recommendedName>
</protein>
<dbReference type="Proteomes" id="UP001331761">
    <property type="component" value="Unassembled WGS sequence"/>
</dbReference>
<feature type="signal peptide" evidence="2">
    <location>
        <begin position="1"/>
        <end position="19"/>
    </location>
</feature>
<feature type="chain" id="PRO_5043011193" description="Secreted protein" evidence="2">
    <location>
        <begin position="20"/>
        <end position="147"/>
    </location>
</feature>
<proteinExistence type="predicted"/>